<name>A0A427AQF8_ENSVE</name>
<evidence type="ECO:0000313" key="1">
    <source>
        <dbReference type="EMBL" id="RRT78433.1"/>
    </source>
</evidence>
<accession>A0A427AQF8</accession>
<proteinExistence type="predicted"/>
<dbReference type="AlphaFoldDB" id="A0A427AQF8"/>
<organism evidence="1 2">
    <name type="scientific">Ensete ventricosum</name>
    <name type="common">Abyssinian banana</name>
    <name type="synonym">Musa ensete</name>
    <dbReference type="NCBI Taxonomy" id="4639"/>
    <lineage>
        <taxon>Eukaryota</taxon>
        <taxon>Viridiplantae</taxon>
        <taxon>Streptophyta</taxon>
        <taxon>Embryophyta</taxon>
        <taxon>Tracheophyta</taxon>
        <taxon>Spermatophyta</taxon>
        <taxon>Magnoliopsida</taxon>
        <taxon>Liliopsida</taxon>
        <taxon>Zingiberales</taxon>
        <taxon>Musaceae</taxon>
        <taxon>Ensete</taxon>
    </lineage>
</organism>
<reference evidence="1 2" key="1">
    <citation type="journal article" date="2014" name="Agronomy (Basel)">
        <title>A Draft Genome Sequence for Ensete ventricosum, the Drought-Tolerant Tree Against Hunger.</title>
        <authorList>
            <person name="Harrison J."/>
            <person name="Moore K.A."/>
            <person name="Paszkiewicz K."/>
            <person name="Jones T."/>
            <person name="Grant M."/>
            <person name="Ambacheew D."/>
            <person name="Muzemil S."/>
            <person name="Studholme D.J."/>
        </authorList>
    </citation>
    <scope>NUCLEOTIDE SEQUENCE [LARGE SCALE GENOMIC DNA]</scope>
</reference>
<gene>
    <name evidence="1" type="ORF">B296_00023409</name>
</gene>
<comment type="caution">
    <text evidence="1">The sequence shown here is derived from an EMBL/GenBank/DDBJ whole genome shotgun (WGS) entry which is preliminary data.</text>
</comment>
<evidence type="ECO:0000313" key="2">
    <source>
        <dbReference type="Proteomes" id="UP000287651"/>
    </source>
</evidence>
<sequence>MVVDDAAAEGSRVAIMDEETGEVRGMTNSKDSVLMQELVHGQRSVRGHPKARSELGAMEHQNFLFGMEMIRP</sequence>
<protein>
    <submittedName>
        <fullName evidence="1">Uncharacterized protein</fullName>
    </submittedName>
</protein>
<dbReference type="EMBL" id="AMZH03001679">
    <property type="protein sequence ID" value="RRT78433.1"/>
    <property type="molecule type" value="Genomic_DNA"/>
</dbReference>
<dbReference type="Proteomes" id="UP000287651">
    <property type="component" value="Unassembled WGS sequence"/>
</dbReference>